<dbReference type="InParanoid" id="A0A1X7VXA6"/>
<proteinExistence type="predicted"/>
<accession>A0A1X7VXA6</accession>
<evidence type="ECO:0000313" key="1">
    <source>
        <dbReference type="EnsemblMetazoa" id="Aqu2.1.44043_001"/>
    </source>
</evidence>
<name>A0A1X7VXA6_AMPQE</name>
<organism evidence="1">
    <name type="scientific">Amphimedon queenslandica</name>
    <name type="common">Sponge</name>
    <dbReference type="NCBI Taxonomy" id="400682"/>
    <lineage>
        <taxon>Eukaryota</taxon>
        <taxon>Metazoa</taxon>
        <taxon>Porifera</taxon>
        <taxon>Demospongiae</taxon>
        <taxon>Heteroscleromorpha</taxon>
        <taxon>Haplosclerida</taxon>
        <taxon>Niphatidae</taxon>
        <taxon>Amphimedon</taxon>
    </lineage>
</organism>
<dbReference type="EnsemblMetazoa" id="Aqu2.1.44043_001">
    <property type="protein sequence ID" value="Aqu2.1.44043_001"/>
    <property type="gene ID" value="Aqu2.1.44043"/>
</dbReference>
<dbReference type="AlphaFoldDB" id="A0A1X7VXA6"/>
<evidence type="ECO:0008006" key="2">
    <source>
        <dbReference type="Google" id="ProtNLM"/>
    </source>
</evidence>
<protein>
    <recommendedName>
        <fullName evidence="2">Peptide-O-fucosyltransferase</fullName>
    </recommendedName>
</protein>
<reference evidence="1" key="1">
    <citation type="submission" date="2017-05" db="UniProtKB">
        <authorList>
            <consortium name="EnsemblMetazoa"/>
        </authorList>
    </citation>
    <scope>IDENTIFICATION</scope>
</reference>
<sequence length="398" mass="45615">MEKSAFVARKPWSHSRSATAPDIEAFTPRRAPRSKRFALAVSYWEKITMGTINLHSLLQFANEWGAEVTLPFAKGPRLIGWPENSTSNENYSLIYDIAEIQRNLLQLNLSRLVDFYQFYRIAFGNNTARTQIIFIKINYNNQRPSVRYPLLVECGKNFEFAKNLKINSVRLNTPHYSCCKLESKVPTTPQDIASGCGFKNLDEYVIIFKEWHGITIPDPKRLFRLSVPKEFINKHPLPPTLELLPLSQFVVQSAYEFLTEKLGKQNTKNFIAVHIRAEKIHLRHRQTNETKCILDTIKLAKGVGEENPNITKTLYFTDYLGIKLYKELFVQEGIEITSFRSTEAQNEAFVAQVEAKVMSQAKLLIVSGGGSFQKIIVERYMMSNETSLVFKVKGCMDP</sequence>